<evidence type="ECO:0000256" key="1">
    <source>
        <dbReference type="SAM" id="MobiDB-lite"/>
    </source>
</evidence>
<reference evidence="2 3" key="1">
    <citation type="submission" date="2019-05" db="EMBL/GenBank/DDBJ databases">
        <title>Another draft genome of Portunus trituberculatus and its Hox gene families provides insights of decapod evolution.</title>
        <authorList>
            <person name="Jeong J.-H."/>
            <person name="Song I."/>
            <person name="Kim S."/>
            <person name="Choi T."/>
            <person name="Kim D."/>
            <person name="Ryu S."/>
            <person name="Kim W."/>
        </authorList>
    </citation>
    <scope>NUCLEOTIDE SEQUENCE [LARGE SCALE GENOMIC DNA]</scope>
    <source>
        <tissue evidence="2">Muscle</tissue>
    </source>
</reference>
<keyword evidence="3" id="KW-1185">Reference proteome</keyword>
<comment type="caution">
    <text evidence="2">The sequence shown here is derived from an EMBL/GenBank/DDBJ whole genome shotgun (WGS) entry which is preliminary data.</text>
</comment>
<accession>A0A5B7F3H9</accession>
<sequence>MPRILPLSHVALDSVALWYGYNHRFPALSVTFNATERMHQDIEASWKIGRQREDTSAVADPGRRPGGLNSPPSSSLTYN</sequence>
<evidence type="ECO:0000313" key="2">
    <source>
        <dbReference type="EMBL" id="MPC39623.1"/>
    </source>
</evidence>
<feature type="compositionally biased region" description="Basic and acidic residues" evidence="1">
    <location>
        <begin position="45"/>
        <end position="55"/>
    </location>
</feature>
<dbReference type="AlphaFoldDB" id="A0A5B7F3H9"/>
<organism evidence="2 3">
    <name type="scientific">Portunus trituberculatus</name>
    <name type="common">Swimming crab</name>
    <name type="synonym">Neptunus trituberculatus</name>
    <dbReference type="NCBI Taxonomy" id="210409"/>
    <lineage>
        <taxon>Eukaryota</taxon>
        <taxon>Metazoa</taxon>
        <taxon>Ecdysozoa</taxon>
        <taxon>Arthropoda</taxon>
        <taxon>Crustacea</taxon>
        <taxon>Multicrustacea</taxon>
        <taxon>Malacostraca</taxon>
        <taxon>Eumalacostraca</taxon>
        <taxon>Eucarida</taxon>
        <taxon>Decapoda</taxon>
        <taxon>Pleocyemata</taxon>
        <taxon>Brachyura</taxon>
        <taxon>Eubrachyura</taxon>
        <taxon>Portunoidea</taxon>
        <taxon>Portunidae</taxon>
        <taxon>Portuninae</taxon>
        <taxon>Portunus</taxon>
    </lineage>
</organism>
<proteinExistence type="predicted"/>
<gene>
    <name evidence="2" type="ORF">E2C01_033168</name>
</gene>
<dbReference type="EMBL" id="VSRR010004426">
    <property type="protein sequence ID" value="MPC39623.1"/>
    <property type="molecule type" value="Genomic_DNA"/>
</dbReference>
<evidence type="ECO:0000313" key="3">
    <source>
        <dbReference type="Proteomes" id="UP000324222"/>
    </source>
</evidence>
<feature type="region of interest" description="Disordered" evidence="1">
    <location>
        <begin position="45"/>
        <end position="79"/>
    </location>
</feature>
<name>A0A5B7F3H9_PORTR</name>
<feature type="compositionally biased region" description="Low complexity" evidence="1">
    <location>
        <begin position="66"/>
        <end position="79"/>
    </location>
</feature>
<dbReference type="Proteomes" id="UP000324222">
    <property type="component" value="Unassembled WGS sequence"/>
</dbReference>
<protein>
    <submittedName>
        <fullName evidence="2">Uncharacterized protein</fullName>
    </submittedName>
</protein>